<sequence length="124" mass="12536">MKFSISAVVLALATIAVAAPGGYGYGGEKGGDINIKQDSHERKCEAINTSANCCETATGKKSDAGLLSLLDNLDLNLLTFFDFEGCSSLAGGGSCNNKAVCCQGDSSASGAVAVNLPCVPLDLL</sequence>
<name>A0A2B7ZVA4_9EURO</name>
<feature type="chain" id="PRO_5013984687" description="Hydrophobin" evidence="2">
    <location>
        <begin position="19"/>
        <end position="124"/>
    </location>
</feature>
<keyword evidence="2" id="KW-0732">Signal</keyword>
<keyword evidence="2" id="KW-0134">Cell wall</keyword>
<comment type="similarity">
    <text evidence="2">Belongs to the fungal hydrophobin family.</text>
</comment>
<dbReference type="GO" id="GO:0009277">
    <property type="term" value="C:fungal-type cell wall"/>
    <property type="evidence" value="ECO:0007669"/>
    <property type="project" value="InterPro"/>
</dbReference>
<dbReference type="EMBL" id="PDND01000005">
    <property type="protein sequence ID" value="PGH36687.1"/>
    <property type="molecule type" value="Genomic_DNA"/>
</dbReference>
<evidence type="ECO:0000256" key="1">
    <source>
        <dbReference type="ARBA" id="ARBA00023157"/>
    </source>
</evidence>
<dbReference type="AlphaFoldDB" id="A0A2B7ZVA4"/>
<evidence type="ECO:0000256" key="2">
    <source>
        <dbReference type="RuleBase" id="RU365009"/>
    </source>
</evidence>
<dbReference type="STRING" id="73230.A0A2B7ZVA4"/>
<comment type="subcellular location">
    <subcellularLocation>
        <location evidence="2">Secreted</location>
        <location evidence="2">Cell wall</location>
    </subcellularLocation>
</comment>
<dbReference type="SMART" id="SM00075">
    <property type="entry name" value="HYDRO"/>
    <property type="match status" value="1"/>
</dbReference>
<dbReference type="Pfam" id="PF01185">
    <property type="entry name" value="Hydrophobin"/>
    <property type="match status" value="1"/>
</dbReference>
<evidence type="ECO:0000313" key="4">
    <source>
        <dbReference type="Proteomes" id="UP000226031"/>
    </source>
</evidence>
<protein>
    <recommendedName>
        <fullName evidence="2">Hydrophobin</fullName>
    </recommendedName>
</protein>
<keyword evidence="2" id="KW-0964">Secreted</keyword>
<keyword evidence="1 2" id="KW-1015">Disulfide bond</keyword>
<dbReference type="Proteomes" id="UP000226031">
    <property type="component" value="Unassembled WGS sequence"/>
</dbReference>
<feature type="signal peptide" evidence="2">
    <location>
        <begin position="1"/>
        <end position="18"/>
    </location>
</feature>
<evidence type="ECO:0000313" key="3">
    <source>
        <dbReference type="EMBL" id="PGH36687.1"/>
    </source>
</evidence>
<reference evidence="3 4" key="1">
    <citation type="submission" date="2017-10" db="EMBL/GenBank/DDBJ databases">
        <title>Comparative genomics in systemic dimorphic fungi from Ajellomycetaceae.</title>
        <authorList>
            <person name="Munoz J.F."/>
            <person name="Mcewen J.G."/>
            <person name="Clay O.K."/>
            <person name="Cuomo C.A."/>
        </authorList>
    </citation>
    <scope>NUCLEOTIDE SEQUENCE [LARGE SCALE GENOMIC DNA]</scope>
    <source>
        <strain evidence="3 4">UAMH4076</strain>
    </source>
</reference>
<accession>A0A2B7ZVA4</accession>
<dbReference type="GO" id="GO:0005199">
    <property type="term" value="F:structural constituent of cell wall"/>
    <property type="evidence" value="ECO:0007669"/>
    <property type="project" value="InterPro"/>
</dbReference>
<keyword evidence="4" id="KW-1185">Reference proteome</keyword>
<dbReference type="InterPro" id="IPR001338">
    <property type="entry name" value="Class_I_Hydrophobin"/>
</dbReference>
<proteinExistence type="inferred from homology"/>
<gene>
    <name evidence="3" type="ORF">GX50_00549</name>
</gene>
<comment type="caution">
    <text evidence="3">The sequence shown here is derived from an EMBL/GenBank/DDBJ whole genome shotgun (WGS) entry which is preliminary data.</text>
</comment>
<organism evidence="3 4">
    <name type="scientific">[Emmonsia] crescens</name>
    <dbReference type="NCBI Taxonomy" id="73230"/>
    <lineage>
        <taxon>Eukaryota</taxon>
        <taxon>Fungi</taxon>
        <taxon>Dikarya</taxon>
        <taxon>Ascomycota</taxon>
        <taxon>Pezizomycotina</taxon>
        <taxon>Eurotiomycetes</taxon>
        <taxon>Eurotiomycetidae</taxon>
        <taxon>Onygenales</taxon>
        <taxon>Ajellomycetaceae</taxon>
        <taxon>Emergomyces</taxon>
    </lineage>
</organism>